<name>N9C2X7_9GAMM</name>
<accession>N9C2X7</accession>
<dbReference type="AlphaFoldDB" id="N9C2X7"/>
<dbReference type="EMBL" id="APQC01000009">
    <property type="protein sequence ID" value="ENV79886.1"/>
    <property type="molecule type" value="Genomic_DNA"/>
</dbReference>
<gene>
    <name evidence="1" type="ORF">F942_01444</name>
</gene>
<proteinExistence type="predicted"/>
<evidence type="ECO:0000313" key="2">
    <source>
        <dbReference type="Proteomes" id="UP000013276"/>
    </source>
</evidence>
<dbReference type="PATRIC" id="fig|1257043.3.peg.1396"/>
<reference evidence="1 2" key="1">
    <citation type="submission" date="2013-02" db="EMBL/GenBank/DDBJ databases">
        <title>The Genome Sequence of Acinetobacter ursingii NIPH ANC_3649.</title>
        <authorList>
            <consortium name="The Broad Institute Genome Sequencing Platform"/>
            <consortium name="The Broad Institute Genome Sequencing Center for Infectious Disease"/>
            <person name="Cerqueira G."/>
            <person name="Feldgarden M."/>
            <person name="Courvalin P."/>
            <person name="Perichon B."/>
            <person name="Grillot-Courvalin C."/>
            <person name="Clermont D."/>
            <person name="Rocha E."/>
            <person name="Yoon E.-J."/>
            <person name="Nemec A."/>
            <person name="Walker B."/>
            <person name="Young S.K."/>
            <person name="Zeng Q."/>
            <person name="Gargeya S."/>
            <person name="Fitzgerald M."/>
            <person name="Haas B."/>
            <person name="Abouelleil A."/>
            <person name="Alvarado L."/>
            <person name="Arachchi H.M."/>
            <person name="Berlin A.M."/>
            <person name="Chapman S.B."/>
            <person name="Dewar J."/>
            <person name="Goldberg J."/>
            <person name="Griggs A."/>
            <person name="Gujja S."/>
            <person name="Hansen M."/>
            <person name="Howarth C."/>
            <person name="Imamovic A."/>
            <person name="Larimer J."/>
            <person name="McCowan C."/>
            <person name="Murphy C."/>
            <person name="Neiman D."/>
            <person name="Pearson M."/>
            <person name="Priest M."/>
            <person name="Roberts A."/>
            <person name="Saif S."/>
            <person name="Shea T."/>
            <person name="Sisk P."/>
            <person name="Sykes S."/>
            <person name="Wortman J."/>
            <person name="Nusbaum C."/>
            <person name="Birren B."/>
        </authorList>
    </citation>
    <scope>NUCLEOTIDE SEQUENCE [LARGE SCALE GENOMIC DNA]</scope>
    <source>
        <strain evidence="1 2">ANC 3649</strain>
    </source>
</reference>
<keyword evidence="2" id="KW-1185">Reference proteome</keyword>
<dbReference type="Proteomes" id="UP000013276">
    <property type="component" value="Unassembled WGS sequence"/>
</dbReference>
<evidence type="ECO:0000313" key="1">
    <source>
        <dbReference type="EMBL" id="ENV79886.1"/>
    </source>
</evidence>
<protein>
    <submittedName>
        <fullName evidence="1">Uncharacterized protein</fullName>
    </submittedName>
</protein>
<dbReference type="HOGENOM" id="CLU_218960_0_0_6"/>
<organism evidence="1 2">
    <name type="scientific">Acinetobacter ursingii ANC 3649</name>
    <dbReference type="NCBI Taxonomy" id="1257043"/>
    <lineage>
        <taxon>Bacteria</taxon>
        <taxon>Pseudomonadati</taxon>
        <taxon>Pseudomonadota</taxon>
        <taxon>Gammaproteobacteria</taxon>
        <taxon>Moraxellales</taxon>
        <taxon>Moraxellaceae</taxon>
        <taxon>Acinetobacter</taxon>
    </lineage>
</organism>
<comment type="caution">
    <text evidence="1">The sequence shown here is derived from an EMBL/GenBank/DDBJ whole genome shotgun (WGS) entry which is preliminary data.</text>
</comment>
<sequence length="41" mass="4400">MSNFQFGVVMALVPPYGGASCDEKLLGGLMIKTDWKGDAHD</sequence>